<feature type="compositionally biased region" description="Basic and acidic residues" evidence="1">
    <location>
        <begin position="328"/>
        <end position="339"/>
    </location>
</feature>
<gene>
    <name evidence="2" type="ORF">TPAR_01227</name>
</gene>
<feature type="compositionally biased region" description="Polar residues" evidence="1">
    <location>
        <begin position="56"/>
        <end position="74"/>
    </location>
</feature>
<feature type="compositionally biased region" description="Basic and acidic residues" evidence="1">
    <location>
        <begin position="408"/>
        <end position="469"/>
    </location>
</feature>
<sequence>PRDTLPSGRETGVGSSSVECSTRQSRDSQQQLDNQDHHQANNAAASSTHQSSQQQPGNRQLSTANNTPIDLNRSLQEIRPTLRTAYESVYQVSRDGTTHESPATLRGVPVAKLTEDSAYWSQSWSSLDQFLAHESVEQREKIRSRNKLKLDPANKQLAKQYKQCMDNMSKHKKIREIFGHDSPYHPNQLINKRHMVSDFICLQDNGHLMMDPWDFIRWRLCVKLNEFLKHPGDTAKPFIRTAIYRLCDQSMDGHRYEDPIMRDAVLISADIQRRLAVFNKSRNRVANSGKSINFATVLRIPRPPMLPRRQLRVPTVAAAAATQQRRQARQERRAREEASGSHWQGINHYRAQWEARAPLEDEQREEQGSPPQRRPRPRTQGGQTVRREPRARDPARAAIWPGIATHRTQMEAAERARREREEHDEGRRRADRERQEQRERAAEGFRRAREEQDREIEQARQGRRARESPDGDVWLGGGHVFAQLAGRHLRERDPNDAARERADRERQARASESTRREREEVQQYRRRGYY</sequence>
<comment type="caution">
    <text evidence="2">The sequence shown here is derived from an EMBL/GenBank/DDBJ whole genome shotgun (WGS) entry which is preliminary data.</text>
</comment>
<feature type="compositionally biased region" description="Basic and acidic residues" evidence="1">
    <location>
        <begin position="488"/>
        <end position="523"/>
    </location>
</feature>
<evidence type="ECO:0000313" key="2">
    <source>
        <dbReference type="EMBL" id="POR38568.1"/>
    </source>
</evidence>
<feature type="compositionally biased region" description="Basic and acidic residues" evidence="1">
    <location>
        <begin position="385"/>
        <end position="395"/>
    </location>
</feature>
<feature type="region of interest" description="Disordered" evidence="1">
    <location>
        <begin position="1"/>
        <end position="74"/>
    </location>
</feature>
<feature type="compositionally biased region" description="Polar residues" evidence="1">
    <location>
        <begin position="13"/>
        <end position="33"/>
    </location>
</feature>
<organism evidence="2 3">
    <name type="scientific">Tolypocladium paradoxum</name>
    <dbReference type="NCBI Taxonomy" id="94208"/>
    <lineage>
        <taxon>Eukaryota</taxon>
        <taxon>Fungi</taxon>
        <taxon>Dikarya</taxon>
        <taxon>Ascomycota</taxon>
        <taxon>Pezizomycotina</taxon>
        <taxon>Sordariomycetes</taxon>
        <taxon>Hypocreomycetidae</taxon>
        <taxon>Hypocreales</taxon>
        <taxon>Ophiocordycipitaceae</taxon>
        <taxon>Tolypocladium</taxon>
    </lineage>
</organism>
<accession>A0A2S4L7Z9</accession>
<proteinExistence type="predicted"/>
<reference evidence="2 3" key="1">
    <citation type="submission" date="2018-01" db="EMBL/GenBank/DDBJ databases">
        <title>Harnessing the power of phylogenomics to disentangle the directionality and signatures of interkingdom host jumping in the parasitic fungal genus Tolypocladium.</title>
        <authorList>
            <person name="Quandt C.A."/>
            <person name="Patterson W."/>
            <person name="Spatafora J.W."/>
        </authorList>
    </citation>
    <scope>NUCLEOTIDE SEQUENCE [LARGE SCALE GENOMIC DNA]</scope>
    <source>
        <strain evidence="2 3">NRBC 100945</strain>
    </source>
</reference>
<protein>
    <submittedName>
        <fullName evidence="2">Uncharacterized protein</fullName>
    </submittedName>
</protein>
<feature type="compositionally biased region" description="Low complexity" evidence="1">
    <location>
        <begin position="40"/>
        <end position="55"/>
    </location>
</feature>
<dbReference type="Proteomes" id="UP000237481">
    <property type="component" value="Unassembled WGS sequence"/>
</dbReference>
<dbReference type="EMBL" id="PKSG01000126">
    <property type="protein sequence ID" value="POR38568.1"/>
    <property type="molecule type" value="Genomic_DNA"/>
</dbReference>
<dbReference type="STRING" id="94208.A0A2S4L7Z9"/>
<feature type="non-terminal residue" evidence="2">
    <location>
        <position position="1"/>
    </location>
</feature>
<evidence type="ECO:0000256" key="1">
    <source>
        <dbReference type="SAM" id="MobiDB-lite"/>
    </source>
</evidence>
<name>A0A2S4L7Z9_9HYPO</name>
<feature type="region of interest" description="Disordered" evidence="1">
    <location>
        <begin position="322"/>
        <end position="530"/>
    </location>
</feature>
<keyword evidence="3" id="KW-1185">Reference proteome</keyword>
<feature type="compositionally biased region" description="Basic and acidic residues" evidence="1">
    <location>
        <begin position="351"/>
        <end position="367"/>
    </location>
</feature>
<dbReference type="OrthoDB" id="5041951at2759"/>
<dbReference type="AlphaFoldDB" id="A0A2S4L7Z9"/>
<evidence type="ECO:0000313" key="3">
    <source>
        <dbReference type="Proteomes" id="UP000237481"/>
    </source>
</evidence>